<accession>A0ABX1LND9</accession>
<evidence type="ECO:0000313" key="2">
    <source>
        <dbReference type="Proteomes" id="UP000738376"/>
    </source>
</evidence>
<name>A0ABX1LND9_9CYAN</name>
<reference evidence="1 2" key="1">
    <citation type="submission" date="2020-03" db="EMBL/GenBank/DDBJ databases">
        <title>Draft Genome Sequence of 2-Methylisoborneol Producing Pseudanabaena yagii Strain GIHE-NHR1 Isolated from North Han River in South Korea.</title>
        <authorList>
            <person name="Jeong J."/>
        </authorList>
    </citation>
    <scope>NUCLEOTIDE SEQUENCE [LARGE SCALE GENOMIC DNA]</scope>
    <source>
        <strain evidence="1 2">GIHE-NHR1</strain>
    </source>
</reference>
<dbReference type="RefSeq" id="WP_169361761.1">
    <property type="nucleotide sequence ID" value="NZ_JAAVJL010000001.1"/>
</dbReference>
<keyword evidence="2" id="KW-1185">Reference proteome</keyword>
<dbReference type="Proteomes" id="UP000738376">
    <property type="component" value="Unassembled WGS sequence"/>
</dbReference>
<dbReference type="EMBL" id="JAAVJL010000001">
    <property type="protein sequence ID" value="NMF56640.1"/>
    <property type="molecule type" value="Genomic_DNA"/>
</dbReference>
<comment type="caution">
    <text evidence="1">The sequence shown here is derived from an EMBL/GenBank/DDBJ whole genome shotgun (WGS) entry which is preliminary data.</text>
</comment>
<sequence length="312" mass="37220">MKKILILSKEFDYSKMITQDAGPNYAFNMGWETDYLDNISLYQTSIIIIDNRINELECFKLEKYIGANKAMLFLLKVVDPCEEWCRNHYYYNFLFRIKDLINVFFLTTYIPQEVVKDLEISLKSKKMIFIPYPFNDNFNIKKGLDKRIKKILFSGNQDRFVYPYRYQFIKKVKFNPCLVNKISTLKHPGYPDINQKLVHDIIGNKYIEYLSKYIFMFISPSRCGLEFLKYSECAYARCVPVGKAPLSFSPKLKEFFLELNFDDLYRSIKYIFSIPLSDLEHISKNYYLTYLKERNPKLLNSLLDEFLDEVIK</sequence>
<gene>
    <name evidence="1" type="ORF">HC246_00990</name>
</gene>
<evidence type="ECO:0008006" key="3">
    <source>
        <dbReference type="Google" id="ProtNLM"/>
    </source>
</evidence>
<protein>
    <recommendedName>
        <fullName evidence="3">Glycosyltransferase family 1 protein</fullName>
    </recommendedName>
</protein>
<proteinExistence type="predicted"/>
<evidence type="ECO:0000313" key="1">
    <source>
        <dbReference type="EMBL" id="NMF56640.1"/>
    </source>
</evidence>
<organism evidence="1 2">
    <name type="scientific">Pseudanabaena yagii GIHE-NHR1</name>
    <dbReference type="NCBI Taxonomy" id="2722753"/>
    <lineage>
        <taxon>Bacteria</taxon>
        <taxon>Bacillati</taxon>
        <taxon>Cyanobacteriota</taxon>
        <taxon>Cyanophyceae</taxon>
        <taxon>Pseudanabaenales</taxon>
        <taxon>Pseudanabaenaceae</taxon>
        <taxon>Pseudanabaena</taxon>
        <taxon>Pseudanabaena yagii</taxon>
    </lineage>
</organism>